<dbReference type="InterPro" id="IPR011008">
    <property type="entry name" value="Dimeric_a/b-barrel"/>
</dbReference>
<feature type="domain" description="Stress-response A/B barrel" evidence="1">
    <location>
        <begin position="2"/>
        <end position="97"/>
    </location>
</feature>
<evidence type="ECO:0000259" key="1">
    <source>
        <dbReference type="PROSITE" id="PS51502"/>
    </source>
</evidence>
<protein>
    <recommendedName>
        <fullName evidence="1">Stress-response A/B barrel domain-containing protein</fullName>
    </recommendedName>
</protein>
<sequence>MIRHVVLWKLNATHPEDRRHTVEGITERLERLVGIVPGLLALEVHADLGSTGGNWDVLLLSEHEDELALAAYQDHPEHLKATTWIRGVVQSRAAVDSRA</sequence>
<dbReference type="PANTHER" id="PTHR37832:SF1">
    <property type="entry name" value="STRESS-RESPONSE A_B BARREL DOMAIN-CONTAINING PROTEIN"/>
    <property type="match status" value="1"/>
</dbReference>
<gene>
    <name evidence="2" type="ORF">GCM10025866_08190</name>
</gene>
<dbReference type="RefSeq" id="WP_286278320.1">
    <property type="nucleotide sequence ID" value="NZ_AP027731.1"/>
</dbReference>
<organism evidence="2 3">
    <name type="scientific">Naasia aerilata</name>
    <dbReference type="NCBI Taxonomy" id="1162966"/>
    <lineage>
        <taxon>Bacteria</taxon>
        <taxon>Bacillati</taxon>
        <taxon>Actinomycetota</taxon>
        <taxon>Actinomycetes</taxon>
        <taxon>Micrococcales</taxon>
        <taxon>Microbacteriaceae</taxon>
        <taxon>Naasia</taxon>
    </lineage>
</organism>
<dbReference type="PANTHER" id="PTHR37832">
    <property type="entry name" value="BLL2683 PROTEIN"/>
    <property type="match status" value="1"/>
</dbReference>
<dbReference type="Pfam" id="PF07876">
    <property type="entry name" value="Dabb"/>
    <property type="match status" value="1"/>
</dbReference>
<reference evidence="3" key="1">
    <citation type="journal article" date="2019" name="Int. J. Syst. Evol. Microbiol.">
        <title>The Global Catalogue of Microorganisms (GCM) 10K type strain sequencing project: providing services to taxonomists for standard genome sequencing and annotation.</title>
        <authorList>
            <consortium name="The Broad Institute Genomics Platform"/>
            <consortium name="The Broad Institute Genome Sequencing Center for Infectious Disease"/>
            <person name="Wu L."/>
            <person name="Ma J."/>
        </authorList>
    </citation>
    <scope>NUCLEOTIDE SEQUENCE [LARGE SCALE GENOMIC DNA]</scope>
    <source>
        <strain evidence="3">NBRC 108725</strain>
    </source>
</reference>
<dbReference type="SUPFAM" id="SSF54909">
    <property type="entry name" value="Dimeric alpha+beta barrel"/>
    <property type="match status" value="1"/>
</dbReference>
<proteinExistence type="predicted"/>
<evidence type="ECO:0000313" key="3">
    <source>
        <dbReference type="Proteomes" id="UP001321498"/>
    </source>
</evidence>
<evidence type="ECO:0000313" key="2">
    <source>
        <dbReference type="EMBL" id="BDZ44910.1"/>
    </source>
</evidence>
<dbReference type="PROSITE" id="PS51502">
    <property type="entry name" value="S_R_A_B_BARREL"/>
    <property type="match status" value="1"/>
</dbReference>
<dbReference type="Proteomes" id="UP001321498">
    <property type="component" value="Chromosome"/>
</dbReference>
<dbReference type="SMART" id="SM00886">
    <property type="entry name" value="Dabb"/>
    <property type="match status" value="1"/>
</dbReference>
<name>A0ABN6XMU8_9MICO</name>
<dbReference type="Gene3D" id="3.30.70.100">
    <property type="match status" value="1"/>
</dbReference>
<accession>A0ABN6XMU8</accession>
<dbReference type="InterPro" id="IPR013097">
    <property type="entry name" value="Dabb"/>
</dbReference>
<dbReference type="EMBL" id="AP027731">
    <property type="protein sequence ID" value="BDZ44910.1"/>
    <property type="molecule type" value="Genomic_DNA"/>
</dbReference>
<keyword evidence="3" id="KW-1185">Reference proteome</keyword>